<evidence type="ECO:0000256" key="1">
    <source>
        <dbReference type="SAM" id="MobiDB-lite"/>
    </source>
</evidence>
<protein>
    <submittedName>
        <fullName evidence="2">Uncharacterized protein</fullName>
    </submittedName>
</protein>
<dbReference type="Proteomes" id="UP000004217">
    <property type="component" value="Unassembled WGS sequence"/>
</dbReference>
<evidence type="ECO:0000313" key="2">
    <source>
        <dbReference type="EMBL" id="EGX59367.1"/>
    </source>
</evidence>
<feature type="region of interest" description="Disordered" evidence="1">
    <location>
        <begin position="53"/>
        <end position="88"/>
    </location>
</feature>
<accession>G2GAX6</accession>
<evidence type="ECO:0000313" key="3">
    <source>
        <dbReference type="Proteomes" id="UP000004217"/>
    </source>
</evidence>
<comment type="caution">
    <text evidence="2">The sequence shown here is derived from an EMBL/GenBank/DDBJ whole genome shotgun (WGS) entry which is preliminary data.</text>
</comment>
<dbReference type="EMBL" id="AGBF01000032">
    <property type="protein sequence ID" value="EGX59367.1"/>
    <property type="molecule type" value="Genomic_DNA"/>
</dbReference>
<organism evidence="2 3">
    <name type="scientific">Streptomyces zinciresistens K42</name>
    <dbReference type="NCBI Taxonomy" id="700597"/>
    <lineage>
        <taxon>Bacteria</taxon>
        <taxon>Bacillati</taxon>
        <taxon>Actinomycetota</taxon>
        <taxon>Actinomycetes</taxon>
        <taxon>Kitasatosporales</taxon>
        <taxon>Streptomycetaceae</taxon>
        <taxon>Streptomyces</taxon>
    </lineage>
</organism>
<name>G2GAX6_9ACTN</name>
<gene>
    <name evidence="2" type="ORF">SZN_13245</name>
</gene>
<proteinExistence type="predicted"/>
<dbReference type="AlphaFoldDB" id="G2GAX6"/>
<sequence>MPAAPVTDLDGEDHEIAVLDPAAAGPEPMRARRPGGFPDAGVLAVRIAARCGRRGRDAHGGGPVDGSEPPPRRAGAARAAEGRRGALR</sequence>
<keyword evidence="3" id="KW-1185">Reference proteome</keyword>
<dbReference type="RefSeq" id="WP_007495080.1">
    <property type="nucleotide sequence ID" value="NZ_AGBF01000032.1"/>
</dbReference>
<reference evidence="2 3" key="1">
    <citation type="submission" date="2011-08" db="EMBL/GenBank/DDBJ databases">
        <authorList>
            <person name="Lin Y."/>
            <person name="Hao X."/>
            <person name="Johnstone L."/>
            <person name="Miller S.J."/>
            <person name="Wei G."/>
            <person name="Rensing C."/>
        </authorList>
    </citation>
    <scope>NUCLEOTIDE SEQUENCE [LARGE SCALE GENOMIC DNA]</scope>
    <source>
        <strain evidence="2 3">K42</strain>
    </source>
</reference>